<evidence type="ECO:0000256" key="2">
    <source>
        <dbReference type="SAM" id="Phobius"/>
    </source>
</evidence>
<feature type="region of interest" description="Disordered" evidence="1">
    <location>
        <begin position="153"/>
        <end position="202"/>
    </location>
</feature>
<feature type="transmembrane region" description="Helical" evidence="2">
    <location>
        <begin position="21"/>
        <end position="41"/>
    </location>
</feature>
<evidence type="ECO:0000313" key="3">
    <source>
        <dbReference type="EMBL" id="GAA2635979.1"/>
    </source>
</evidence>
<name>A0ABN3QVI6_9ACTN</name>
<organism evidence="3 4">
    <name type="scientific">Actinomadura fulvescens</name>
    <dbReference type="NCBI Taxonomy" id="46160"/>
    <lineage>
        <taxon>Bacteria</taxon>
        <taxon>Bacillati</taxon>
        <taxon>Actinomycetota</taxon>
        <taxon>Actinomycetes</taxon>
        <taxon>Streptosporangiales</taxon>
        <taxon>Thermomonosporaceae</taxon>
        <taxon>Actinomadura</taxon>
    </lineage>
</organism>
<keyword evidence="2" id="KW-0812">Transmembrane</keyword>
<comment type="caution">
    <text evidence="3">The sequence shown here is derived from an EMBL/GenBank/DDBJ whole genome shotgun (WGS) entry which is preliminary data.</text>
</comment>
<dbReference type="EMBL" id="BAAATD010000020">
    <property type="protein sequence ID" value="GAA2635979.1"/>
    <property type="molecule type" value="Genomic_DNA"/>
</dbReference>
<keyword evidence="2" id="KW-1133">Transmembrane helix</keyword>
<keyword evidence="4" id="KW-1185">Reference proteome</keyword>
<evidence type="ECO:0000256" key="1">
    <source>
        <dbReference type="SAM" id="MobiDB-lite"/>
    </source>
</evidence>
<protein>
    <submittedName>
        <fullName evidence="3">Uncharacterized protein</fullName>
    </submittedName>
</protein>
<sequence>MSSGSESCCDAGSRPFGLRAVVTPAVGALVAAVLLVQFGFFTARVGALLFPSAPTIAAAVVAPVQARGQILAKLNGLHGTPVHAVVVEDEATARSQIERGQVDVAFVMNPAEDTDTLLVALAVGPAESDVAAQLAIVTEEDFDRQVKVVDISPAAEMEPMGSREPAPAARGPMRSGRAAQRGQPSLDGIAGNGRQPGLTAPT</sequence>
<accession>A0ABN3QVI6</accession>
<dbReference type="RefSeq" id="WP_344548626.1">
    <property type="nucleotide sequence ID" value="NZ_BAAATD010000020.1"/>
</dbReference>
<gene>
    <name evidence="3" type="ORF">GCM10010411_88860</name>
</gene>
<proteinExistence type="predicted"/>
<dbReference type="Proteomes" id="UP001501509">
    <property type="component" value="Unassembled WGS sequence"/>
</dbReference>
<reference evidence="3 4" key="1">
    <citation type="journal article" date="2019" name="Int. J. Syst. Evol. Microbiol.">
        <title>The Global Catalogue of Microorganisms (GCM) 10K type strain sequencing project: providing services to taxonomists for standard genome sequencing and annotation.</title>
        <authorList>
            <consortium name="The Broad Institute Genomics Platform"/>
            <consortium name="The Broad Institute Genome Sequencing Center for Infectious Disease"/>
            <person name="Wu L."/>
            <person name="Ma J."/>
        </authorList>
    </citation>
    <scope>NUCLEOTIDE SEQUENCE [LARGE SCALE GENOMIC DNA]</scope>
    <source>
        <strain evidence="3 4">JCM 6833</strain>
    </source>
</reference>
<evidence type="ECO:0000313" key="4">
    <source>
        <dbReference type="Proteomes" id="UP001501509"/>
    </source>
</evidence>
<keyword evidence="2" id="KW-0472">Membrane</keyword>